<reference evidence="2 3" key="1">
    <citation type="submission" date="2019-03" db="EMBL/GenBank/DDBJ databases">
        <title>Sequencing the genomes of 1000 actinobacteria strains.</title>
        <authorList>
            <person name="Klenk H.-P."/>
        </authorList>
    </citation>
    <scope>NUCLEOTIDE SEQUENCE [LARGE SCALE GENOMIC DNA]</scope>
    <source>
        <strain evidence="2 3">DSM 43805</strain>
    </source>
</reference>
<evidence type="ECO:0000313" key="2">
    <source>
        <dbReference type="EMBL" id="TDO41025.1"/>
    </source>
</evidence>
<name>A0A4R6K1N5_9ACTN</name>
<proteinExistence type="predicted"/>
<evidence type="ECO:0000256" key="1">
    <source>
        <dbReference type="SAM" id="MobiDB-lite"/>
    </source>
</evidence>
<feature type="region of interest" description="Disordered" evidence="1">
    <location>
        <begin position="69"/>
        <end position="118"/>
    </location>
</feature>
<feature type="compositionally biased region" description="Basic and acidic residues" evidence="1">
    <location>
        <begin position="15"/>
        <end position="29"/>
    </location>
</feature>
<dbReference type="AlphaFoldDB" id="A0A4R6K1N5"/>
<keyword evidence="3" id="KW-1185">Reference proteome</keyword>
<dbReference type="Proteomes" id="UP000294901">
    <property type="component" value="Unassembled WGS sequence"/>
</dbReference>
<accession>A0A4R6K1N5</accession>
<dbReference type="EMBL" id="SNWR01000001">
    <property type="protein sequence ID" value="TDO41025.1"/>
    <property type="molecule type" value="Genomic_DNA"/>
</dbReference>
<organism evidence="2 3">
    <name type="scientific">Paractinoplanes brasiliensis</name>
    <dbReference type="NCBI Taxonomy" id="52695"/>
    <lineage>
        <taxon>Bacteria</taxon>
        <taxon>Bacillati</taxon>
        <taxon>Actinomycetota</taxon>
        <taxon>Actinomycetes</taxon>
        <taxon>Micromonosporales</taxon>
        <taxon>Micromonosporaceae</taxon>
        <taxon>Paractinoplanes</taxon>
    </lineage>
</organism>
<gene>
    <name evidence="2" type="ORF">C8E87_4751</name>
</gene>
<sequence>MRDRTRRRNYSAAGEEFRREHQRRREWGLRQRHARKLSRLRRHGGDNYLGSPLLPCDSEVLLQVTAADDSAREQVASSRRPGTVSDPVLRRQQARTPDPPRTSRSQVRSVQDQGVRPGSRAASRACFCGSAKGEPSTRKPRARSVFVAGSACREPGGSGGPRATNCFRAFELMCGGGDGWRERVLDGCALGVSDEFFDCCLVVVAVNFYAVGRCGWVQLVMLWLRPGKYKNSRFQQWERESYCLSNSVLAGPAGKVTGHARLVTWASGPGTGRGLSGP</sequence>
<comment type="caution">
    <text evidence="2">The sequence shown here is derived from an EMBL/GenBank/DDBJ whole genome shotgun (WGS) entry which is preliminary data.</text>
</comment>
<protein>
    <submittedName>
        <fullName evidence="2">Uncharacterized protein</fullName>
    </submittedName>
</protein>
<feature type="compositionally biased region" description="Polar residues" evidence="1">
    <location>
        <begin position="102"/>
        <end position="112"/>
    </location>
</feature>
<feature type="region of interest" description="Disordered" evidence="1">
    <location>
        <begin position="1"/>
        <end position="31"/>
    </location>
</feature>
<evidence type="ECO:0000313" key="3">
    <source>
        <dbReference type="Proteomes" id="UP000294901"/>
    </source>
</evidence>